<comment type="caution">
    <text evidence="9">The sequence shown here is derived from an EMBL/GenBank/DDBJ whole genome shotgun (WGS) entry which is preliminary data.</text>
</comment>
<dbReference type="Pfam" id="PF02754">
    <property type="entry name" value="CCG"/>
    <property type="match status" value="2"/>
</dbReference>
<reference evidence="9 10" key="1">
    <citation type="submission" date="2017-02" db="EMBL/GenBank/DDBJ databases">
        <title>Genomic diversity within the haloalkaliphilic genus Thioalkalivibrio.</title>
        <authorList>
            <person name="Ahn A.-C."/>
            <person name="Meier-Kolthoff J."/>
            <person name="Overmars L."/>
            <person name="Richter M."/>
            <person name="Woyke T."/>
            <person name="Sorokin D.Y."/>
            <person name="Muyzer G."/>
        </authorList>
    </citation>
    <scope>NUCLEOTIDE SEQUENCE [LARGE SCALE GENOMIC DNA]</scope>
    <source>
        <strain evidence="9 10">ALJD</strain>
    </source>
</reference>
<comment type="catalytic activity">
    <reaction evidence="6">
        <text>glycolate + A = glyoxylate + AH2</text>
        <dbReference type="Rhea" id="RHEA:21264"/>
        <dbReference type="ChEBI" id="CHEBI:13193"/>
        <dbReference type="ChEBI" id="CHEBI:17499"/>
        <dbReference type="ChEBI" id="CHEBI:29805"/>
        <dbReference type="ChEBI" id="CHEBI:36655"/>
        <dbReference type="EC" id="1.1.99.14"/>
    </reaction>
</comment>
<dbReference type="SUPFAM" id="SSF46548">
    <property type="entry name" value="alpha-helical ferredoxin"/>
    <property type="match status" value="1"/>
</dbReference>
<feature type="domain" description="4Fe-4S ferredoxin-type" evidence="8">
    <location>
        <begin position="2"/>
        <end position="31"/>
    </location>
</feature>
<dbReference type="InterPro" id="IPR017900">
    <property type="entry name" value="4Fe4S_Fe_S_CS"/>
</dbReference>
<evidence type="ECO:0000256" key="2">
    <source>
        <dbReference type="ARBA" id="ARBA00022723"/>
    </source>
</evidence>
<keyword evidence="1 6" id="KW-0004">4Fe-4S</keyword>
<proteinExistence type="predicted"/>
<keyword evidence="6" id="KW-0249">Electron transport</keyword>
<keyword evidence="5 6" id="KW-0411">Iron-sulfur</keyword>
<evidence type="ECO:0000256" key="4">
    <source>
        <dbReference type="ARBA" id="ARBA00023004"/>
    </source>
</evidence>
<evidence type="ECO:0000256" key="3">
    <source>
        <dbReference type="ARBA" id="ARBA00022737"/>
    </source>
</evidence>
<dbReference type="GO" id="GO:0019154">
    <property type="term" value="F:glycolate dehydrogenase activity"/>
    <property type="evidence" value="ECO:0007669"/>
    <property type="project" value="UniProtKB-EC"/>
</dbReference>
<gene>
    <name evidence="9" type="ORF">B1C78_01490</name>
</gene>
<dbReference type="EMBL" id="MVBK01000008">
    <property type="protein sequence ID" value="OOG28544.1"/>
    <property type="molecule type" value="Genomic_DNA"/>
</dbReference>
<protein>
    <recommendedName>
        <fullName evidence="6">Glycolate oxidase iron-sulfur subunit</fullName>
        <ecNumber evidence="6">1.1.99.14</ecNumber>
    </recommendedName>
</protein>
<comment type="cofactor">
    <cofactor evidence="6">
        <name>[4Fe-4S] cluster</name>
        <dbReference type="ChEBI" id="CHEBI:49883"/>
    </cofactor>
    <text evidence="6">Binds 2 [4Fe-4S] clusters.</text>
</comment>
<dbReference type="GO" id="GO:0046872">
    <property type="term" value="F:metal ion binding"/>
    <property type="evidence" value="ECO:0007669"/>
    <property type="project" value="UniProtKB-UniRule"/>
</dbReference>
<dbReference type="InterPro" id="IPR012257">
    <property type="entry name" value="Glc_ox_4Fe-4S"/>
</dbReference>
<dbReference type="InterPro" id="IPR017896">
    <property type="entry name" value="4Fe4S_Fe-S-bd"/>
</dbReference>
<dbReference type="PROSITE" id="PS51379">
    <property type="entry name" value="4FE4S_FER_2"/>
    <property type="match status" value="2"/>
</dbReference>
<evidence type="ECO:0000256" key="6">
    <source>
        <dbReference type="PIRNR" id="PIRNR000139"/>
    </source>
</evidence>
<dbReference type="Pfam" id="PF13183">
    <property type="entry name" value="Fer4_8"/>
    <property type="match status" value="1"/>
</dbReference>
<keyword evidence="2 6" id="KW-0479">Metal-binding</keyword>
<dbReference type="PANTHER" id="PTHR32479:SF17">
    <property type="entry name" value="GLYCOLATE OXIDASE IRON-SULFUR SUBUNIT"/>
    <property type="match status" value="1"/>
</dbReference>
<evidence type="ECO:0000313" key="9">
    <source>
        <dbReference type="EMBL" id="OOG28544.1"/>
    </source>
</evidence>
<sequence>MNSGLKDTDRCVMCGLCLPHCPTYALSRNEGDSPRGRISLMQALASGRLEADARISAHLDGCLGCRACEAMCPSGVPFGRLMDEARALLHEQRGEGPALPALVRPLLRADGAGRAAASMLRVYQRTGIHALVTRLPGLSAGRLGRALDMLPRRTVAAPSPGLYRPSGDPRGRVYLFTGCTGAAFEGNALTAARDLLVHLGYEVEVAAGQGCCGALDLHSGHTAEAREVAERNLRGFGDSGVPVIALNSGCRTQLREYPVLVGEQAIAFSGRVKDLCGFLLEQGSELFDLSRGGPDPGAARGGDPVRPEGRAPTGDTTVRIAVHLPCTLRNVLREQGAMLELLRRVPGTEVVELDGNDRCCGAAGSHMITHPAAADALLTPKVEAVRRLAPAAIVTANIGCSLHFQAGLRKAGLDVPVLTPAEWILSVVSGQWSVEKCDNPLTTDN</sequence>
<evidence type="ECO:0000256" key="1">
    <source>
        <dbReference type="ARBA" id="ARBA00022485"/>
    </source>
</evidence>
<dbReference type="EC" id="1.1.99.14" evidence="6"/>
<evidence type="ECO:0000256" key="7">
    <source>
        <dbReference type="SAM" id="MobiDB-lite"/>
    </source>
</evidence>
<dbReference type="PIRSF" id="PIRSF000139">
    <property type="entry name" value="Glc_ox_4Fe-4S"/>
    <property type="match status" value="1"/>
</dbReference>
<dbReference type="InterPro" id="IPR009051">
    <property type="entry name" value="Helical_ferredxn"/>
</dbReference>
<name>A0A1V3NU92_9GAMM</name>
<keyword evidence="10" id="KW-1185">Reference proteome</keyword>
<dbReference type="Proteomes" id="UP000189462">
    <property type="component" value="Unassembled WGS sequence"/>
</dbReference>
<dbReference type="GO" id="GO:0051539">
    <property type="term" value="F:4 iron, 4 sulfur cluster binding"/>
    <property type="evidence" value="ECO:0007669"/>
    <property type="project" value="UniProtKB-UniRule"/>
</dbReference>
<evidence type="ECO:0000313" key="10">
    <source>
        <dbReference type="Proteomes" id="UP000189462"/>
    </source>
</evidence>
<keyword evidence="3" id="KW-0677">Repeat</keyword>
<dbReference type="PANTHER" id="PTHR32479">
    <property type="entry name" value="GLYCOLATE OXIDASE IRON-SULFUR SUBUNIT"/>
    <property type="match status" value="1"/>
</dbReference>
<organism evidence="9 10">
    <name type="scientific">Thioalkalivibrio denitrificans</name>
    <dbReference type="NCBI Taxonomy" id="108003"/>
    <lineage>
        <taxon>Bacteria</taxon>
        <taxon>Pseudomonadati</taxon>
        <taxon>Pseudomonadota</taxon>
        <taxon>Gammaproteobacteria</taxon>
        <taxon>Chromatiales</taxon>
        <taxon>Ectothiorhodospiraceae</taxon>
        <taxon>Thioalkalivibrio</taxon>
    </lineage>
</organism>
<dbReference type="InterPro" id="IPR004017">
    <property type="entry name" value="Cys_rich_dom"/>
</dbReference>
<keyword evidence="4 6" id="KW-0408">Iron</keyword>
<comment type="function">
    <text evidence="6">Component of a complex that catalyzes the oxidation of glycolate to glyoxylate.</text>
</comment>
<dbReference type="AlphaFoldDB" id="A0A1V3NU92"/>
<dbReference type="Gene3D" id="1.10.1060.10">
    <property type="entry name" value="Alpha-helical ferredoxin"/>
    <property type="match status" value="1"/>
</dbReference>
<comment type="catalytic activity">
    <reaction evidence="6">
        <text>(R)-lactate + A = pyruvate + AH2</text>
        <dbReference type="Rhea" id="RHEA:15089"/>
        <dbReference type="ChEBI" id="CHEBI:13193"/>
        <dbReference type="ChEBI" id="CHEBI:15361"/>
        <dbReference type="ChEBI" id="CHEBI:16004"/>
        <dbReference type="ChEBI" id="CHEBI:17499"/>
    </reaction>
</comment>
<dbReference type="RefSeq" id="WP_077277369.1">
    <property type="nucleotide sequence ID" value="NZ_MVBK01000008.1"/>
</dbReference>
<dbReference type="OrthoDB" id="9765258at2"/>
<evidence type="ECO:0000256" key="5">
    <source>
        <dbReference type="ARBA" id="ARBA00023014"/>
    </source>
</evidence>
<feature type="domain" description="4Fe-4S ferredoxin-type" evidence="8">
    <location>
        <begin position="53"/>
        <end position="84"/>
    </location>
</feature>
<dbReference type="PROSITE" id="PS00198">
    <property type="entry name" value="4FE4S_FER_1"/>
    <property type="match status" value="2"/>
</dbReference>
<keyword evidence="6" id="KW-0813">Transport</keyword>
<evidence type="ECO:0000259" key="8">
    <source>
        <dbReference type="PROSITE" id="PS51379"/>
    </source>
</evidence>
<accession>A0A1V3NU92</accession>
<feature type="compositionally biased region" description="Low complexity" evidence="7">
    <location>
        <begin position="291"/>
        <end position="302"/>
    </location>
</feature>
<dbReference type="STRING" id="108003.B1C78_01490"/>
<feature type="region of interest" description="Disordered" evidence="7">
    <location>
        <begin position="289"/>
        <end position="314"/>
    </location>
</feature>